<comment type="function">
    <text evidence="9">May play the central regulatory role in sporulation. It may be an element of the effector pathway responsible for the activation of sporulation genes in response to nutritional stress. Spo0A may act in concert with spo0H (a sigma factor) to control the expression of some genes that are critical to the sporulation process.</text>
</comment>
<dbReference type="Pfam" id="PF00072">
    <property type="entry name" value="Response_reg"/>
    <property type="match status" value="1"/>
</dbReference>
<name>A0ABZ2Y9K6_9FIRM</name>
<dbReference type="Pfam" id="PF12833">
    <property type="entry name" value="HTH_18"/>
    <property type="match status" value="1"/>
</dbReference>
<evidence type="ECO:0000256" key="9">
    <source>
        <dbReference type="ARBA" id="ARBA00024867"/>
    </source>
</evidence>
<dbReference type="InterPro" id="IPR011006">
    <property type="entry name" value="CheY-like_superfamily"/>
</dbReference>
<protein>
    <recommendedName>
        <fullName evidence="2">Stage 0 sporulation protein A homolog</fullName>
    </recommendedName>
</protein>
<dbReference type="InterPro" id="IPR018060">
    <property type="entry name" value="HTH_AraC"/>
</dbReference>
<dbReference type="PROSITE" id="PS01124">
    <property type="entry name" value="HTH_ARAC_FAMILY_2"/>
    <property type="match status" value="1"/>
</dbReference>
<keyword evidence="5" id="KW-0902">Two-component regulatory system</keyword>
<evidence type="ECO:0000256" key="8">
    <source>
        <dbReference type="ARBA" id="ARBA00023163"/>
    </source>
</evidence>
<evidence type="ECO:0000313" key="13">
    <source>
        <dbReference type="EMBL" id="WZL71304.1"/>
    </source>
</evidence>
<comment type="subcellular location">
    <subcellularLocation>
        <location evidence="1">Cytoplasm</location>
    </subcellularLocation>
</comment>
<keyword evidence="14" id="KW-1185">Reference proteome</keyword>
<organism evidence="13 14">
    <name type="scientific">Defluviitalea saccharophila</name>
    <dbReference type="NCBI Taxonomy" id="879970"/>
    <lineage>
        <taxon>Bacteria</taxon>
        <taxon>Bacillati</taxon>
        <taxon>Bacillota</taxon>
        <taxon>Clostridia</taxon>
        <taxon>Lachnospirales</taxon>
        <taxon>Defluviitaleaceae</taxon>
        <taxon>Defluviitalea</taxon>
    </lineage>
</organism>
<evidence type="ECO:0000256" key="5">
    <source>
        <dbReference type="ARBA" id="ARBA00023012"/>
    </source>
</evidence>
<dbReference type="PANTHER" id="PTHR42713:SF3">
    <property type="entry name" value="TRANSCRIPTIONAL REGULATORY PROTEIN HPTR"/>
    <property type="match status" value="1"/>
</dbReference>
<keyword evidence="7" id="KW-0238">DNA-binding</keyword>
<accession>A0ABZ2Y9K6</accession>
<dbReference type="PROSITE" id="PS50110">
    <property type="entry name" value="RESPONSE_REGULATORY"/>
    <property type="match status" value="1"/>
</dbReference>
<evidence type="ECO:0000256" key="2">
    <source>
        <dbReference type="ARBA" id="ARBA00018672"/>
    </source>
</evidence>
<dbReference type="InterPro" id="IPR001789">
    <property type="entry name" value="Sig_transdc_resp-reg_receiver"/>
</dbReference>
<dbReference type="CDD" id="cd17536">
    <property type="entry name" value="REC_YesN-like"/>
    <property type="match status" value="1"/>
</dbReference>
<sequence length="275" mass="31841">MIKVLIVEDEDLIRKGLAYTIDWAKMGCMVIGEAVNGEEGIKKIEELHPDLVLTDIKMPIKDGLQMLQNFKEREFEVIIVTGYGEFEYAKKAIELNVFDYLLKPIDENKLYEVVGEVIKKISEKEILRKLKNTVKNIENIKVLDTEIYCQKSSYKYKNTPVMIDYIAQNYSNKISIEDIAEKLEVSSSYLSKKFKDDTCHTFNDFLNSYRIQKAINLLTEGNYKVYEIAEMVGFSDYKYFSYVFKSYMHCSPMEFLKSNVLIRGADAENDITGSS</sequence>
<dbReference type="InterPro" id="IPR051552">
    <property type="entry name" value="HptR"/>
</dbReference>
<feature type="modified residue" description="4-aspartylphosphate" evidence="10">
    <location>
        <position position="55"/>
    </location>
</feature>
<evidence type="ECO:0000256" key="4">
    <source>
        <dbReference type="ARBA" id="ARBA00022553"/>
    </source>
</evidence>
<dbReference type="RefSeq" id="WP_341878268.1">
    <property type="nucleotide sequence ID" value="NZ_CP121687.1"/>
</dbReference>
<feature type="domain" description="HTH araC/xylS-type" evidence="11">
    <location>
        <begin position="160"/>
        <end position="258"/>
    </location>
</feature>
<evidence type="ECO:0000256" key="6">
    <source>
        <dbReference type="ARBA" id="ARBA00023015"/>
    </source>
</evidence>
<evidence type="ECO:0000256" key="3">
    <source>
        <dbReference type="ARBA" id="ARBA00022490"/>
    </source>
</evidence>
<keyword evidence="3" id="KW-0963">Cytoplasm</keyword>
<proteinExistence type="predicted"/>
<dbReference type="SUPFAM" id="SSF46689">
    <property type="entry name" value="Homeodomain-like"/>
    <property type="match status" value="2"/>
</dbReference>
<reference evidence="13 14" key="1">
    <citation type="submission" date="2023-03" db="EMBL/GenBank/DDBJ databases">
        <title>Novel Species.</title>
        <authorList>
            <person name="Ma S."/>
        </authorList>
    </citation>
    <scope>NUCLEOTIDE SEQUENCE [LARGE SCALE GENOMIC DNA]</scope>
    <source>
        <strain evidence="13 14">LIND6LT2</strain>
    </source>
</reference>
<keyword evidence="6" id="KW-0805">Transcription regulation</keyword>
<evidence type="ECO:0000313" key="14">
    <source>
        <dbReference type="Proteomes" id="UP001486565"/>
    </source>
</evidence>
<dbReference type="SUPFAM" id="SSF52172">
    <property type="entry name" value="CheY-like"/>
    <property type="match status" value="1"/>
</dbReference>
<dbReference type="SMART" id="SM00342">
    <property type="entry name" value="HTH_ARAC"/>
    <property type="match status" value="1"/>
</dbReference>
<dbReference type="Gene3D" id="1.10.10.60">
    <property type="entry name" value="Homeodomain-like"/>
    <property type="match status" value="2"/>
</dbReference>
<evidence type="ECO:0000256" key="10">
    <source>
        <dbReference type="PROSITE-ProRule" id="PRU00169"/>
    </source>
</evidence>
<dbReference type="Proteomes" id="UP001486565">
    <property type="component" value="Chromosome"/>
</dbReference>
<keyword evidence="4 10" id="KW-0597">Phosphoprotein</keyword>
<evidence type="ECO:0000256" key="1">
    <source>
        <dbReference type="ARBA" id="ARBA00004496"/>
    </source>
</evidence>
<dbReference type="EMBL" id="CP121687">
    <property type="protein sequence ID" value="WZL71304.1"/>
    <property type="molecule type" value="Genomic_DNA"/>
</dbReference>
<evidence type="ECO:0000259" key="12">
    <source>
        <dbReference type="PROSITE" id="PS50110"/>
    </source>
</evidence>
<dbReference type="Gene3D" id="3.40.50.2300">
    <property type="match status" value="1"/>
</dbReference>
<dbReference type="PANTHER" id="PTHR42713">
    <property type="entry name" value="HISTIDINE KINASE-RELATED"/>
    <property type="match status" value="1"/>
</dbReference>
<feature type="domain" description="Response regulatory" evidence="12">
    <location>
        <begin position="3"/>
        <end position="118"/>
    </location>
</feature>
<dbReference type="SMART" id="SM00448">
    <property type="entry name" value="REC"/>
    <property type="match status" value="1"/>
</dbReference>
<evidence type="ECO:0000256" key="7">
    <source>
        <dbReference type="ARBA" id="ARBA00023125"/>
    </source>
</evidence>
<evidence type="ECO:0000259" key="11">
    <source>
        <dbReference type="PROSITE" id="PS01124"/>
    </source>
</evidence>
<keyword evidence="8" id="KW-0804">Transcription</keyword>
<gene>
    <name evidence="13" type="ORF">QBE51_07285</name>
</gene>
<dbReference type="InterPro" id="IPR009057">
    <property type="entry name" value="Homeodomain-like_sf"/>
</dbReference>